<dbReference type="GO" id="GO:0005886">
    <property type="term" value="C:plasma membrane"/>
    <property type="evidence" value="ECO:0007669"/>
    <property type="project" value="UniProtKB-SubCell"/>
</dbReference>
<sequence length="404" mass="42751">MRAADLCALWLGGLRGHRSRSAMLLLAIAIGVFAVVLLSGLGEGARRFVIGEFDQLGRHLLIVVPGRNQTTGGMPPVTGLAPRELTLGDALAIARLPQVRRVAPQQSGRAEVRAGNRHRETLIVGTDHHFFAMRGLQLAQGRALPELAAGQGEAVGVIGARLRRELFGDGPALGQWLRAGDRRLRVIGVLAERGESLGMDFSDSLLIPLANAQALFDREGLLRIFVELRGASYLGSAQREIRASLSRRHQGKEDFTLVGQDALRGTFEQILARLTQALGGIAAISLLVAGILVMNVTWISVNQRTAEIGLLKALGASAGQVRLVFLGEALLLALVGALAGLLLAELLLWGARLATALPLHAPWWARLVSLGLALVCAALFAWLPANRAASMAPVQALHGAAGGG</sequence>
<evidence type="ECO:0000313" key="9">
    <source>
        <dbReference type="EMBL" id="SDC48391.1"/>
    </source>
</evidence>
<dbReference type="PANTHER" id="PTHR30572">
    <property type="entry name" value="MEMBRANE COMPONENT OF TRANSPORTER-RELATED"/>
    <property type="match status" value="1"/>
</dbReference>
<protein>
    <submittedName>
        <fullName evidence="9">Putative ABC transport system permease protein</fullName>
    </submittedName>
</protein>
<dbReference type="RefSeq" id="WP_017677129.1">
    <property type="nucleotide sequence ID" value="NZ_FMZQ01000003.1"/>
</dbReference>
<comment type="similarity">
    <text evidence="6">Belongs to the ABC-4 integral membrane protein family.</text>
</comment>
<dbReference type="EMBL" id="FMZQ01000003">
    <property type="protein sequence ID" value="SDC48391.1"/>
    <property type="molecule type" value="Genomic_DNA"/>
</dbReference>
<accession>A0A1G6LYU7</accession>
<dbReference type="InterPro" id="IPR025857">
    <property type="entry name" value="MacB_PCD"/>
</dbReference>
<evidence type="ECO:0000256" key="5">
    <source>
        <dbReference type="ARBA" id="ARBA00023136"/>
    </source>
</evidence>
<keyword evidence="2" id="KW-1003">Cell membrane</keyword>
<reference evidence="10" key="1">
    <citation type="submission" date="2016-10" db="EMBL/GenBank/DDBJ databases">
        <authorList>
            <person name="Varghese N."/>
            <person name="Submissions S."/>
        </authorList>
    </citation>
    <scope>NUCLEOTIDE SEQUENCE [LARGE SCALE GENOMIC DNA]</scope>
    <source>
        <strain evidence="10">DSM 26382</strain>
    </source>
</reference>
<feature type="domain" description="MacB-like periplasmic core" evidence="8">
    <location>
        <begin position="21"/>
        <end position="243"/>
    </location>
</feature>
<evidence type="ECO:0000256" key="6">
    <source>
        <dbReference type="ARBA" id="ARBA00038076"/>
    </source>
</evidence>
<organism evidence="9 10">
    <name type="scientific">Ectopseudomonas chengduensis</name>
    <dbReference type="NCBI Taxonomy" id="489632"/>
    <lineage>
        <taxon>Bacteria</taxon>
        <taxon>Pseudomonadati</taxon>
        <taxon>Pseudomonadota</taxon>
        <taxon>Gammaproteobacteria</taxon>
        <taxon>Pseudomonadales</taxon>
        <taxon>Pseudomonadaceae</taxon>
        <taxon>Ectopseudomonas</taxon>
    </lineage>
</organism>
<feature type="domain" description="ABC3 transporter permease C-terminal" evidence="7">
    <location>
        <begin position="281"/>
        <end position="393"/>
    </location>
</feature>
<evidence type="ECO:0000256" key="1">
    <source>
        <dbReference type="ARBA" id="ARBA00004651"/>
    </source>
</evidence>
<dbReference type="PANTHER" id="PTHR30572:SF4">
    <property type="entry name" value="ABC TRANSPORTER PERMEASE YTRF"/>
    <property type="match status" value="1"/>
</dbReference>
<evidence type="ECO:0000259" key="8">
    <source>
        <dbReference type="Pfam" id="PF12704"/>
    </source>
</evidence>
<evidence type="ECO:0000259" key="7">
    <source>
        <dbReference type="Pfam" id="PF02687"/>
    </source>
</evidence>
<dbReference type="Pfam" id="PF12704">
    <property type="entry name" value="MacB_PCD"/>
    <property type="match status" value="1"/>
</dbReference>
<evidence type="ECO:0000256" key="2">
    <source>
        <dbReference type="ARBA" id="ARBA00022475"/>
    </source>
</evidence>
<keyword evidence="4" id="KW-1133">Transmembrane helix</keyword>
<proteinExistence type="inferred from homology"/>
<keyword evidence="5" id="KW-0472">Membrane</keyword>
<dbReference type="Pfam" id="PF02687">
    <property type="entry name" value="FtsX"/>
    <property type="match status" value="1"/>
</dbReference>
<keyword evidence="10" id="KW-1185">Reference proteome</keyword>
<dbReference type="Proteomes" id="UP000199467">
    <property type="component" value="Unassembled WGS sequence"/>
</dbReference>
<name>A0A1G6LYU7_9GAMM</name>
<dbReference type="AlphaFoldDB" id="A0A1G6LYU7"/>
<gene>
    <name evidence="9" type="ORF">SAMN05216576_103225</name>
</gene>
<comment type="subcellular location">
    <subcellularLocation>
        <location evidence="1">Cell membrane</location>
        <topology evidence="1">Multi-pass membrane protein</topology>
    </subcellularLocation>
</comment>
<dbReference type="InterPro" id="IPR003838">
    <property type="entry name" value="ABC3_permease_C"/>
</dbReference>
<dbReference type="GO" id="GO:0022857">
    <property type="term" value="F:transmembrane transporter activity"/>
    <property type="evidence" value="ECO:0007669"/>
    <property type="project" value="TreeGrafter"/>
</dbReference>
<evidence type="ECO:0000256" key="3">
    <source>
        <dbReference type="ARBA" id="ARBA00022692"/>
    </source>
</evidence>
<evidence type="ECO:0000313" key="10">
    <source>
        <dbReference type="Proteomes" id="UP000199467"/>
    </source>
</evidence>
<dbReference type="InterPro" id="IPR050250">
    <property type="entry name" value="Macrolide_Exporter_MacB"/>
</dbReference>
<evidence type="ECO:0000256" key="4">
    <source>
        <dbReference type="ARBA" id="ARBA00022989"/>
    </source>
</evidence>
<keyword evidence="3" id="KW-0812">Transmembrane</keyword>